<evidence type="ECO:0000313" key="1">
    <source>
        <dbReference type="EMBL" id="RNA01542.1"/>
    </source>
</evidence>
<organism evidence="1 2">
    <name type="scientific">Brachionus plicatilis</name>
    <name type="common">Marine rotifer</name>
    <name type="synonym">Brachionus muelleri</name>
    <dbReference type="NCBI Taxonomy" id="10195"/>
    <lineage>
        <taxon>Eukaryota</taxon>
        <taxon>Metazoa</taxon>
        <taxon>Spiralia</taxon>
        <taxon>Gnathifera</taxon>
        <taxon>Rotifera</taxon>
        <taxon>Eurotatoria</taxon>
        <taxon>Monogononta</taxon>
        <taxon>Pseudotrocha</taxon>
        <taxon>Ploima</taxon>
        <taxon>Brachionidae</taxon>
        <taxon>Brachionus</taxon>
    </lineage>
</organism>
<dbReference type="Proteomes" id="UP000276133">
    <property type="component" value="Unassembled WGS sequence"/>
</dbReference>
<name>A0A3M7PQZ0_BRAPC</name>
<dbReference type="AlphaFoldDB" id="A0A3M7PQZ0"/>
<sequence length="90" mass="10869">MWLYIVINQCIKIIILKTNLKILQFFFSNLMHSKKEFVIYTDTYWEIGSRSRLNISFSERLKEAILNGIHTTVSPCFYRCDVRVMFNFNY</sequence>
<proteinExistence type="predicted"/>
<gene>
    <name evidence="1" type="ORF">BpHYR1_051052</name>
</gene>
<dbReference type="EMBL" id="REGN01009279">
    <property type="protein sequence ID" value="RNA01542.1"/>
    <property type="molecule type" value="Genomic_DNA"/>
</dbReference>
<keyword evidence="2" id="KW-1185">Reference proteome</keyword>
<evidence type="ECO:0000313" key="2">
    <source>
        <dbReference type="Proteomes" id="UP000276133"/>
    </source>
</evidence>
<reference evidence="1 2" key="1">
    <citation type="journal article" date="2018" name="Sci. Rep.">
        <title>Genomic signatures of local adaptation to the degree of environmental predictability in rotifers.</title>
        <authorList>
            <person name="Franch-Gras L."/>
            <person name="Hahn C."/>
            <person name="Garcia-Roger E.M."/>
            <person name="Carmona M.J."/>
            <person name="Serra M."/>
            <person name="Gomez A."/>
        </authorList>
    </citation>
    <scope>NUCLEOTIDE SEQUENCE [LARGE SCALE GENOMIC DNA]</scope>
    <source>
        <strain evidence="1">HYR1</strain>
    </source>
</reference>
<comment type="caution">
    <text evidence="1">The sequence shown here is derived from an EMBL/GenBank/DDBJ whole genome shotgun (WGS) entry which is preliminary data.</text>
</comment>
<protein>
    <submittedName>
        <fullName evidence="1">Uncharacterized protein</fullName>
    </submittedName>
</protein>
<accession>A0A3M7PQZ0</accession>